<dbReference type="AlphaFoldDB" id="B8HKJ1"/>
<sequence>MLPFVPLLKGGGEEVTVQRAAQLLRQDATLSELEPLLAFFASFVLNTALVAQILRWDMDILRESPWYEEIRKEEGRSLVLRLITRKLGPIAAEVRLPPAGYANAN</sequence>
<dbReference type="EMBL" id="CP001344">
    <property type="protein sequence ID" value="ACL46835.1"/>
    <property type="molecule type" value="Genomic_DNA"/>
</dbReference>
<accession>B8HKJ1</accession>
<name>B8HKJ1_CYAP4</name>
<dbReference type="eggNOG" id="COG5464">
    <property type="taxonomic scope" value="Bacteria"/>
</dbReference>
<protein>
    <submittedName>
        <fullName evidence="1">Uncharacterized protein</fullName>
    </submittedName>
</protein>
<evidence type="ECO:0000313" key="1">
    <source>
        <dbReference type="EMBL" id="ACL46835.1"/>
    </source>
</evidence>
<dbReference type="KEGG" id="cyn:Cyan7425_4525"/>
<organism evidence="1">
    <name type="scientific">Cyanothece sp. (strain PCC 7425 / ATCC 29141)</name>
    <dbReference type="NCBI Taxonomy" id="395961"/>
    <lineage>
        <taxon>Bacteria</taxon>
        <taxon>Bacillati</taxon>
        <taxon>Cyanobacteriota</taxon>
        <taxon>Cyanophyceae</taxon>
        <taxon>Gomontiellales</taxon>
        <taxon>Cyanothecaceae</taxon>
        <taxon>Cyanothece</taxon>
    </lineage>
</organism>
<dbReference type="STRING" id="395961.Cyan7425_4525"/>
<proteinExistence type="predicted"/>
<reference evidence="1" key="1">
    <citation type="submission" date="2009-01" db="EMBL/GenBank/DDBJ databases">
        <title>Complete sequence of chromosome Cyanothece sp. PCC 7425.</title>
        <authorList>
            <consortium name="US DOE Joint Genome Institute"/>
            <person name="Lucas S."/>
            <person name="Copeland A."/>
            <person name="Lapidus A."/>
            <person name="Glavina del Rio T."/>
            <person name="Dalin E."/>
            <person name="Tice H."/>
            <person name="Bruce D."/>
            <person name="Goodwin L."/>
            <person name="Pitluck S."/>
            <person name="Sims D."/>
            <person name="Meineke L."/>
            <person name="Brettin T."/>
            <person name="Detter J.C."/>
            <person name="Han C."/>
            <person name="Larimer F."/>
            <person name="Land M."/>
            <person name="Hauser L."/>
            <person name="Kyrpides N."/>
            <person name="Ovchinnikova G."/>
            <person name="Liberton M."/>
            <person name="Stoeckel J."/>
            <person name="Banerjee A."/>
            <person name="Singh A."/>
            <person name="Page L."/>
            <person name="Sato H."/>
            <person name="Zhao L."/>
            <person name="Sherman L."/>
            <person name="Pakrasi H."/>
            <person name="Richardson P."/>
        </authorList>
    </citation>
    <scope>NUCLEOTIDE SEQUENCE</scope>
    <source>
        <strain evidence="1">PCC 7425</strain>
    </source>
</reference>
<dbReference type="HOGENOM" id="CLU_2232131_0_0_3"/>
<gene>
    <name evidence="1" type="ordered locus">Cyan7425_4525</name>
</gene>